<evidence type="ECO:0000313" key="1">
    <source>
        <dbReference type="EMBL" id="ETO84856.1"/>
    </source>
</evidence>
<dbReference type="AlphaFoldDB" id="A0A081B145"/>
<evidence type="ECO:0000313" key="2">
    <source>
        <dbReference type="Proteomes" id="UP000028582"/>
    </source>
</evidence>
<protein>
    <submittedName>
        <fullName evidence="1">Uncharacterized protein</fullName>
    </submittedName>
</protein>
<accession>A0A081B145</accession>
<dbReference type="Proteomes" id="UP000028582">
    <property type="component" value="Unassembled WGS sequence"/>
</dbReference>
<comment type="caution">
    <text evidence="1">The sequence shown here is derived from an EMBL/GenBank/DDBJ whole genome shotgun (WGS) entry which is preliminary data.</text>
</comment>
<sequence length="51" mass="5694">MLKIRSNYQGYATPVYCDSKLAIHEAQFLSLHAMQVLAAAIRRLLSLTTGQ</sequence>
<proteinExistence type="predicted"/>
<organism evidence="1 2">
    <name type="scientific">Phytophthora nicotianae P1976</name>
    <dbReference type="NCBI Taxonomy" id="1317066"/>
    <lineage>
        <taxon>Eukaryota</taxon>
        <taxon>Sar</taxon>
        <taxon>Stramenopiles</taxon>
        <taxon>Oomycota</taxon>
        <taxon>Peronosporomycetes</taxon>
        <taxon>Peronosporales</taxon>
        <taxon>Peronosporaceae</taxon>
        <taxon>Phytophthora</taxon>
    </lineage>
</organism>
<name>A0A081B145_PHYNI</name>
<dbReference type="EMBL" id="ANJA01000230">
    <property type="protein sequence ID" value="ETO84856.1"/>
    <property type="molecule type" value="Genomic_DNA"/>
</dbReference>
<gene>
    <name evidence="1" type="ORF">F444_01286</name>
</gene>
<reference evidence="1 2" key="1">
    <citation type="submission" date="2013-11" db="EMBL/GenBank/DDBJ databases">
        <title>The Genome Sequence of Phytophthora parasitica P1976.</title>
        <authorList>
            <consortium name="The Broad Institute Genomics Platform"/>
            <person name="Russ C."/>
            <person name="Tyler B."/>
            <person name="Panabieres F."/>
            <person name="Shan W."/>
            <person name="Tripathy S."/>
            <person name="Grunwald N."/>
            <person name="Machado M."/>
            <person name="Johnson C.S."/>
            <person name="Walker B."/>
            <person name="Young S."/>
            <person name="Zeng Q."/>
            <person name="Gargeya S."/>
            <person name="Fitzgerald M."/>
            <person name="Haas B."/>
            <person name="Abouelleil A."/>
            <person name="Allen A.W."/>
            <person name="Alvarado L."/>
            <person name="Arachchi H.M."/>
            <person name="Berlin A.M."/>
            <person name="Chapman S.B."/>
            <person name="Gainer-Dewar J."/>
            <person name="Goldberg J."/>
            <person name="Griggs A."/>
            <person name="Gujja S."/>
            <person name="Hansen M."/>
            <person name="Howarth C."/>
            <person name="Imamovic A."/>
            <person name="Ireland A."/>
            <person name="Larimer J."/>
            <person name="McCowan C."/>
            <person name="Murphy C."/>
            <person name="Pearson M."/>
            <person name="Poon T.W."/>
            <person name="Priest M."/>
            <person name="Roberts A."/>
            <person name="Saif S."/>
            <person name="Shea T."/>
            <person name="Sisk P."/>
            <person name="Sykes S."/>
            <person name="Wortman J."/>
            <person name="Nusbaum C."/>
            <person name="Birren B."/>
        </authorList>
    </citation>
    <scope>NUCLEOTIDE SEQUENCE [LARGE SCALE GENOMIC DNA]</scope>
    <source>
        <strain evidence="1 2">P1976</strain>
    </source>
</reference>